<accession>A0A1Y1WKN0</accession>
<protein>
    <submittedName>
        <fullName evidence="2">Uncharacterized protein</fullName>
    </submittedName>
</protein>
<comment type="caution">
    <text evidence="2">The sequence shown here is derived from an EMBL/GenBank/DDBJ whole genome shotgun (WGS) entry which is preliminary data.</text>
</comment>
<sequence length="90" mass="9369">MPPFSPPLGRKPLALAAAGLAAISLGQLASLASTAARDRDRLCDGKTWSWSLHSDCFRFGVLLPSITLLITAAGSALAVVKPIVQKLGRS</sequence>
<dbReference type="EMBL" id="MCFD01000001">
    <property type="protein sequence ID" value="ORX73756.1"/>
    <property type="molecule type" value="Genomic_DNA"/>
</dbReference>
<evidence type="ECO:0000256" key="1">
    <source>
        <dbReference type="SAM" id="Phobius"/>
    </source>
</evidence>
<keyword evidence="1" id="KW-1133">Transmembrane helix</keyword>
<proteinExistence type="predicted"/>
<name>A0A1Y1WKN0_9FUNG</name>
<dbReference type="Proteomes" id="UP000193922">
    <property type="component" value="Unassembled WGS sequence"/>
</dbReference>
<keyword evidence="3" id="KW-1185">Reference proteome</keyword>
<reference evidence="2 3" key="1">
    <citation type="submission" date="2016-07" db="EMBL/GenBank/DDBJ databases">
        <title>Pervasive Adenine N6-methylation of Active Genes in Fungi.</title>
        <authorList>
            <consortium name="DOE Joint Genome Institute"/>
            <person name="Mondo S.J."/>
            <person name="Dannebaum R.O."/>
            <person name="Kuo R.C."/>
            <person name="Labutti K."/>
            <person name="Haridas S."/>
            <person name="Kuo A."/>
            <person name="Salamov A."/>
            <person name="Ahrendt S.R."/>
            <person name="Lipzen A."/>
            <person name="Sullivan W."/>
            <person name="Andreopoulos W.B."/>
            <person name="Clum A."/>
            <person name="Lindquist E."/>
            <person name="Daum C."/>
            <person name="Ramamoorthy G.K."/>
            <person name="Gryganskyi A."/>
            <person name="Culley D."/>
            <person name="Magnuson J.K."/>
            <person name="James T.Y."/>
            <person name="O'Malley M.A."/>
            <person name="Stajich J.E."/>
            <person name="Spatafora J.W."/>
            <person name="Visel A."/>
            <person name="Grigoriev I.V."/>
        </authorList>
    </citation>
    <scope>NUCLEOTIDE SEQUENCE [LARGE SCALE GENOMIC DNA]</scope>
    <source>
        <strain evidence="2 3">ATCC 12442</strain>
    </source>
</reference>
<gene>
    <name evidence="2" type="ORF">DL89DRAFT_3516</name>
</gene>
<evidence type="ECO:0000313" key="3">
    <source>
        <dbReference type="Proteomes" id="UP000193922"/>
    </source>
</evidence>
<dbReference type="AlphaFoldDB" id="A0A1Y1WKN0"/>
<dbReference type="GeneID" id="63808217"/>
<keyword evidence="1" id="KW-0812">Transmembrane</keyword>
<feature type="transmembrane region" description="Helical" evidence="1">
    <location>
        <begin position="59"/>
        <end position="80"/>
    </location>
</feature>
<keyword evidence="1" id="KW-0472">Membrane</keyword>
<evidence type="ECO:0000313" key="2">
    <source>
        <dbReference type="EMBL" id="ORX73756.1"/>
    </source>
</evidence>
<dbReference type="RefSeq" id="XP_040746967.1">
    <property type="nucleotide sequence ID" value="XM_040891569.1"/>
</dbReference>
<organism evidence="2 3">
    <name type="scientific">Linderina pennispora</name>
    <dbReference type="NCBI Taxonomy" id="61395"/>
    <lineage>
        <taxon>Eukaryota</taxon>
        <taxon>Fungi</taxon>
        <taxon>Fungi incertae sedis</taxon>
        <taxon>Zoopagomycota</taxon>
        <taxon>Kickxellomycotina</taxon>
        <taxon>Kickxellomycetes</taxon>
        <taxon>Kickxellales</taxon>
        <taxon>Kickxellaceae</taxon>
        <taxon>Linderina</taxon>
    </lineage>
</organism>